<reference evidence="5" key="1">
    <citation type="submission" date="2019-09" db="EMBL/GenBank/DDBJ databases">
        <authorList>
            <person name="Cremers G."/>
        </authorList>
    </citation>
    <scope>NUCLEOTIDE SEQUENCE [LARGE SCALE GENOMIC DNA]</scope>
    <source>
        <strain evidence="5">3B</strain>
    </source>
</reference>
<keyword evidence="1" id="KW-0677">Repeat</keyword>
<dbReference type="CDD" id="cd00402">
    <property type="entry name" value="Riboflavin_synthase_like"/>
    <property type="match status" value="1"/>
</dbReference>
<dbReference type="PIRSF" id="PIRSF000498">
    <property type="entry name" value="Riboflavin_syn_A"/>
    <property type="match status" value="1"/>
</dbReference>
<dbReference type="EMBL" id="CABFUZ020000087">
    <property type="protein sequence ID" value="VVM05435.1"/>
    <property type="molecule type" value="Genomic_DNA"/>
</dbReference>
<dbReference type="SUPFAM" id="SSF63380">
    <property type="entry name" value="Riboflavin synthase domain-like"/>
    <property type="match status" value="2"/>
</dbReference>
<evidence type="ECO:0000313" key="5">
    <source>
        <dbReference type="EMBL" id="VVM05435.1"/>
    </source>
</evidence>
<accession>A0A5E6MHF0</accession>
<evidence type="ECO:0000256" key="2">
    <source>
        <dbReference type="NCBIfam" id="TIGR00187"/>
    </source>
</evidence>
<dbReference type="InterPro" id="IPR026017">
    <property type="entry name" value="Lumazine-bd_dom"/>
</dbReference>
<dbReference type="PROSITE" id="PS51177">
    <property type="entry name" value="LUMAZINE_BIND"/>
    <property type="match status" value="2"/>
</dbReference>
<keyword evidence="5" id="KW-0808">Transferase</keyword>
<dbReference type="Pfam" id="PF00677">
    <property type="entry name" value="Lum_binding"/>
    <property type="match status" value="2"/>
</dbReference>
<dbReference type="InterPro" id="IPR017938">
    <property type="entry name" value="Riboflavin_synthase-like_b-brl"/>
</dbReference>
<sequence>MFTGIVEALGTVREPPTADRPILWIDGGKVTETLKPGDSLAVNGCCLTVTEKEGRSLRFDILEETRRRTNLGMLEDGDLVNLERPVMVGSRIDGHFVTGHVDGRLHLLEIRRRGSEQELWIERPKEWERGIIPKGSIALDGISLTIGILTDDRFSVWITPFTWHATNLPEKRPGDPLNAEMDILVRYVAAQLGKPLLDSL</sequence>
<dbReference type="Proteomes" id="UP000381693">
    <property type="component" value="Unassembled WGS sequence"/>
</dbReference>
<dbReference type="InterPro" id="IPR023366">
    <property type="entry name" value="ATP_synth_asu-like_sf"/>
</dbReference>
<dbReference type="PANTHER" id="PTHR21098">
    <property type="entry name" value="RIBOFLAVIN SYNTHASE ALPHA CHAIN"/>
    <property type="match status" value="1"/>
</dbReference>
<comment type="caution">
    <text evidence="5">The sequence shown here is derived from an EMBL/GenBank/DDBJ whole genome shotgun (WGS) entry which is preliminary data.</text>
</comment>
<evidence type="ECO:0000313" key="6">
    <source>
        <dbReference type="Proteomes" id="UP000381693"/>
    </source>
</evidence>
<feature type="repeat" description="Lumazine-binding" evidence="3">
    <location>
        <begin position="96"/>
        <end position="192"/>
    </location>
</feature>
<dbReference type="NCBIfam" id="TIGR00187">
    <property type="entry name" value="ribE"/>
    <property type="match status" value="1"/>
</dbReference>
<organism evidence="5 6">
    <name type="scientific">Methylacidimicrobium cyclopophantes</name>
    <dbReference type="NCBI Taxonomy" id="1041766"/>
    <lineage>
        <taxon>Bacteria</taxon>
        <taxon>Pseudomonadati</taxon>
        <taxon>Verrucomicrobiota</taxon>
        <taxon>Methylacidimicrobium</taxon>
    </lineage>
</organism>
<protein>
    <recommendedName>
        <fullName evidence="2">Riboflavin synthase</fullName>
        <ecNumber evidence="2">2.5.1.9</ecNumber>
    </recommendedName>
</protein>
<evidence type="ECO:0000259" key="4">
    <source>
        <dbReference type="PROSITE" id="PS51177"/>
    </source>
</evidence>
<feature type="domain" description="Lumazine-binding" evidence="4">
    <location>
        <begin position="1"/>
        <end position="95"/>
    </location>
</feature>
<dbReference type="OrthoDB" id="9788537at2"/>
<evidence type="ECO:0000256" key="3">
    <source>
        <dbReference type="PROSITE-ProRule" id="PRU00524"/>
    </source>
</evidence>
<dbReference type="Gene3D" id="2.40.30.20">
    <property type="match status" value="2"/>
</dbReference>
<dbReference type="GO" id="GO:0004746">
    <property type="term" value="F:riboflavin synthase activity"/>
    <property type="evidence" value="ECO:0007669"/>
    <property type="project" value="UniProtKB-UniRule"/>
</dbReference>
<dbReference type="AlphaFoldDB" id="A0A5E6MHF0"/>
<feature type="repeat" description="Lumazine-binding" evidence="3">
    <location>
        <begin position="1"/>
        <end position="95"/>
    </location>
</feature>
<dbReference type="EC" id="2.5.1.9" evidence="2"/>
<dbReference type="InterPro" id="IPR001783">
    <property type="entry name" value="Lumazine-bd"/>
</dbReference>
<gene>
    <name evidence="5" type="primary">ribE/RIB5</name>
    <name evidence="5" type="ORF">MAMC_00578</name>
</gene>
<keyword evidence="6" id="KW-1185">Reference proteome</keyword>
<dbReference type="GO" id="GO:0009231">
    <property type="term" value="P:riboflavin biosynthetic process"/>
    <property type="evidence" value="ECO:0007669"/>
    <property type="project" value="TreeGrafter"/>
</dbReference>
<evidence type="ECO:0000256" key="1">
    <source>
        <dbReference type="ARBA" id="ARBA00022737"/>
    </source>
</evidence>
<proteinExistence type="predicted"/>
<dbReference type="NCBIfam" id="NF006767">
    <property type="entry name" value="PRK09289.1"/>
    <property type="match status" value="1"/>
</dbReference>
<dbReference type="PANTHER" id="PTHR21098:SF0">
    <property type="entry name" value="RIBOFLAVIN SYNTHASE"/>
    <property type="match status" value="1"/>
</dbReference>
<name>A0A5E6MHF0_9BACT</name>
<feature type="domain" description="Lumazine-binding" evidence="4">
    <location>
        <begin position="96"/>
        <end position="192"/>
    </location>
</feature>